<sequence>MHSNELGQTQQESEKSTPQKIIHLVQKMPNLPNPFEIRDWHRTALEFDRFVFDFNLEGDYLPLIWRDRTHYNMDEDTFGLMSYVGKHIQGGDGTQEAITCMGAVLGATLAGIDKSNQDGNNFVKMLQTFYNKQDKVFVWFPNVPAGDSFWYEIQSHALYYALAYFYPNEPEMERIMRESADRWVEAVDILKDETGRPNFGYASFDFRNMEPIDNGKWKEPDAASGVAMLMYMAYSRFGDPVYLKTAEQCMEFLERQTDSPYYELLMYYSPYLAARMDVEQGKCYDVGKFLNWIFEGGTQIRPDWGMCTERWANYDMHGLVGNLKDYGGYIFLMNGFHLFSTLAPFVRYDPRYARDVAKWMLNFANQAKLFYVDGLPAENQSGADWKGDPNHVIPYEGLRKEYEGKSPYASGDPTVLGWGKTDFSLYSGSHVGFMGGLVEKTNVEGIMKIDCLKTDYYHREAYPTYLYFNPFGSEETVEVTGLGDEKVDLYDTVKGTFVARGAVRHASFVLPSHHAAVIVVVPAGGEMERRNGQLWIDGVFVAPAPKPAVNLRGGLVERQKIRGVLKLDIEALVPEGEQIENIKVTFGRTELFSGKELPRPFYLDTDRFHNGLYHLRAELQSSGGSKDATEIGLIVENPTSELSAPN</sequence>
<dbReference type="EMBL" id="CP033433">
    <property type="protein sequence ID" value="AYQ74009.1"/>
    <property type="molecule type" value="Genomic_DNA"/>
</dbReference>
<proteinExistence type="predicted"/>
<protein>
    <recommendedName>
        <fullName evidence="3">D-glucuronyl C5-epimerase C-terminal domain-containing protein</fullName>
    </recommendedName>
</protein>
<dbReference type="Proteomes" id="UP000269097">
    <property type="component" value="Chromosome"/>
</dbReference>
<evidence type="ECO:0000313" key="2">
    <source>
        <dbReference type="Proteomes" id="UP000269097"/>
    </source>
</evidence>
<evidence type="ECO:0000313" key="1">
    <source>
        <dbReference type="EMBL" id="AYQ74009.1"/>
    </source>
</evidence>
<reference evidence="1 2" key="1">
    <citation type="submission" date="2018-10" db="EMBL/GenBank/DDBJ databases">
        <title>Genome Sequence of Cohnella sp.</title>
        <authorList>
            <person name="Srinivasan S."/>
            <person name="Kim M.K."/>
        </authorList>
    </citation>
    <scope>NUCLEOTIDE SEQUENCE [LARGE SCALE GENOMIC DNA]</scope>
    <source>
        <strain evidence="1 2">18JY8-7</strain>
    </source>
</reference>
<gene>
    <name evidence="1" type="ORF">EAV92_16345</name>
</gene>
<keyword evidence="2" id="KW-1185">Reference proteome</keyword>
<dbReference type="RefSeq" id="WP_123042093.1">
    <property type="nucleotide sequence ID" value="NZ_CP033433.1"/>
</dbReference>
<dbReference type="AlphaFoldDB" id="A0A3G3K2K3"/>
<evidence type="ECO:0008006" key="3">
    <source>
        <dbReference type="Google" id="ProtNLM"/>
    </source>
</evidence>
<organism evidence="1 2">
    <name type="scientific">Cohnella candidum</name>
    <dbReference type="NCBI Taxonomy" id="2674991"/>
    <lineage>
        <taxon>Bacteria</taxon>
        <taxon>Bacillati</taxon>
        <taxon>Bacillota</taxon>
        <taxon>Bacilli</taxon>
        <taxon>Bacillales</taxon>
        <taxon>Paenibacillaceae</taxon>
        <taxon>Cohnella</taxon>
    </lineage>
</organism>
<dbReference type="KEGG" id="coh:EAV92_16345"/>
<name>A0A3G3K2K3_9BACL</name>
<accession>A0A3G3K2K3</accession>